<reference evidence="7" key="1">
    <citation type="submission" date="2017-09" db="EMBL/GenBank/DDBJ databases">
        <title>Depth-based differentiation of microbial function through sediment-hosted aquifers and enrichment of novel symbionts in the deep terrestrial subsurface.</title>
        <authorList>
            <person name="Probst A.J."/>
            <person name="Ladd B."/>
            <person name="Jarett J.K."/>
            <person name="Geller-Mcgrath D.E."/>
            <person name="Sieber C.M.K."/>
            <person name="Emerson J.B."/>
            <person name="Anantharaman K."/>
            <person name="Thomas B.C."/>
            <person name="Malmstrom R."/>
            <person name="Stieglmeier M."/>
            <person name="Klingl A."/>
            <person name="Woyke T."/>
            <person name="Ryan C.M."/>
            <person name="Banfield J.F."/>
        </authorList>
    </citation>
    <scope>NUCLEOTIDE SEQUENCE [LARGE SCALE GENOMIC DNA]</scope>
</reference>
<dbReference type="CDD" id="cd05797">
    <property type="entry name" value="Ribosomal_L10"/>
    <property type="match status" value="1"/>
</dbReference>
<evidence type="ECO:0000256" key="4">
    <source>
        <dbReference type="ARBA" id="ARBA00035202"/>
    </source>
</evidence>
<dbReference type="InterPro" id="IPR043141">
    <property type="entry name" value="Ribosomal_uL10-like_sf"/>
</dbReference>
<evidence type="ECO:0000256" key="2">
    <source>
        <dbReference type="ARBA" id="ARBA00022980"/>
    </source>
</evidence>
<comment type="similarity">
    <text evidence="1">Belongs to the universal ribosomal protein uL10 family.</text>
</comment>
<organism evidence="6 7">
    <name type="scientific">Candidatus Shapirobacteria bacterium CG07_land_8_20_14_0_80_39_18</name>
    <dbReference type="NCBI Taxonomy" id="1974882"/>
    <lineage>
        <taxon>Bacteria</taxon>
        <taxon>Candidatus Shapironibacteriota</taxon>
    </lineage>
</organism>
<feature type="non-terminal residue" evidence="6">
    <location>
        <position position="108"/>
    </location>
</feature>
<dbReference type="NCBIfam" id="NF000955">
    <property type="entry name" value="PRK00099.1-1"/>
    <property type="match status" value="1"/>
</dbReference>
<name>A0A2M6YQK5_9BACT</name>
<dbReference type="Gene3D" id="3.30.70.1730">
    <property type="match status" value="1"/>
</dbReference>
<gene>
    <name evidence="6" type="primary">rplJ</name>
    <name evidence="6" type="ORF">COT03_02890</name>
</gene>
<dbReference type="GO" id="GO:0005840">
    <property type="term" value="C:ribosome"/>
    <property type="evidence" value="ECO:0007669"/>
    <property type="project" value="UniProtKB-KW"/>
</dbReference>
<dbReference type="Pfam" id="PF00466">
    <property type="entry name" value="Ribosomal_L10"/>
    <property type="match status" value="1"/>
</dbReference>
<comment type="caution">
    <text evidence="6">The sequence shown here is derived from an EMBL/GenBank/DDBJ whole genome shotgun (WGS) entry which is preliminary data.</text>
</comment>
<sequence length="108" mass="12170">MKKQEKIFEVENLTAKVKEAKSVVVADYRGIKVSQMNQLRDKVREIGGELQVVKNNLFYRALDQNNYEIEKTKLDGPSLALFANNDEISPLKALANFGKTLGGLLPFK</sequence>
<dbReference type="InterPro" id="IPR001790">
    <property type="entry name" value="Ribosomal_uL10"/>
</dbReference>
<proteinExistence type="inferred from homology"/>
<evidence type="ECO:0000256" key="1">
    <source>
        <dbReference type="ARBA" id="ARBA00008889"/>
    </source>
</evidence>
<evidence type="ECO:0000256" key="5">
    <source>
        <dbReference type="ARBA" id="ARBA00035502"/>
    </source>
</evidence>
<keyword evidence="3" id="KW-0687">Ribonucleoprotein</keyword>
<evidence type="ECO:0000313" key="7">
    <source>
        <dbReference type="Proteomes" id="UP000229502"/>
    </source>
</evidence>
<protein>
    <recommendedName>
        <fullName evidence="4">Large ribosomal subunit protein uL10</fullName>
    </recommendedName>
    <alternativeName>
        <fullName evidence="5">50S ribosomal protein L10</fullName>
    </alternativeName>
</protein>
<dbReference type="Proteomes" id="UP000229502">
    <property type="component" value="Unassembled WGS sequence"/>
</dbReference>
<dbReference type="GO" id="GO:1990904">
    <property type="term" value="C:ribonucleoprotein complex"/>
    <property type="evidence" value="ECO:0007669"/>
    <property type="project" value="UniProtKB-KW"/>
</dbReference>
<dbReference type="EMBL" id="PEWZ01000137">
    <property type="protein sequence ID" value="PIU33618.1"/>
    <property type="molecule type" value="Genomic_DNA"/>
</dbReference>
<dbReference type="SUPFAM" id="SSF160369">
    <property type="entry name" value="Ribosomal protein L10-like"/>
    <property type="match status" value="1"/>
</dbReference>
<evidence type="ECO:0000313" key="6">
    <source>
        <dbReference type="EMBL" id="PIU33618.1"/>
    </source>
</evidence>
<evidence type="ECO:0000256" key="3">
    <source>
        <dbReference type="ARBA" id="ARBA00023274"/>
    </source>
</evidence>
<dbReference type="AlphaFoldDB" id="A0A2M6YQK5"/>
<dbReference type="InterPro" id="IPR047865">
    <property type="entry name" value="Ribosomal_uL10_bac_type"/>
</dbReference>
<accession>A0A2M6YQK5</accession>
<keyword evidence="2 6" id="KW-0689">Ribosomal protein</keyword>